<sequence length="114" mass="12906">MDEVLNLAAMQHLKPALFDTGTVVSTTGLHNWAQQHFPAKLLMDDLWVSILVHAHIRGVGWDDLPGEDGELNRSAIQPGKESRIMSVYEIAGEIIWIITEWDRSVTTLLFPHEY</sequence>
<keyword evidence="2" id="KW-1185">Reference proteome</keyword>
<dbReference type="EMBL" id="CP060414">
    <property type="protein sequence ID" value="QNT58268.1"/>
    <property type="molecule type" value="Genomic_DNA"/>
</dbReference>
<name>A0A7H1M9F3_9NEIS</name>
<dbReference type="KEGG" id="nmus:H7A79_0742"/>
<evidence type="ECO:0000313" key="1">
    <source>
        <dbReference type="EMBL" id="QNT58268.1"/>
    </source>
</evidence>
<dbReference type="AlphaFoldDB" id="A0A7H1M9F3"/>
<reference evidence="1" key="1">
    <citation type="submission" date="2024-06" db="EMBL/GenBank/DDBJ databases">
        <title>Complete Genome Sequence of mouse commensal type strain Neisseria musculi.</title>
        <authorList>
            <person name="Thapa E."/>
            <person name="Aluvathingal J."/>
            <person name="Nadendla S."/>
            <person name="Mehta A."/>
            <person name="Tettelin H."/>
            <person name="Weyand N.J."/>
        </authorList>
    </citation>
    <scope>NUCLEOTIDE SEQUENCE</scope>
    <source>
        <strain evidence="1">NW831</strain>
    </source>
</reference>
<evidence type="ECO:0000313" key="2">
    <source>
        <dbReference type="Proteomes" id="UP000516412"/>
    </source>
</evidence>
<organism evidence="1 2">
    <name type="scientific">Neisseria musculi</name>
    <dbReference type="NCBI Taxonomy" id="1815583"/>
    <lineage>
        <taxon>Bacteria</taxon>
        <taxon>Pseudomonadati</taxon>
        <taxon>Pseudomonadota</taxon>
        <taxon>Betaproteobacteria</taxon>
        <taxon>Neisseriales</taxon>
        <taxon>Neisseriaceae</taxon>
        <taxon>Neisseria</taxon>
    </lineage>
</organism>
<gene>
    <name evidence="1" type="ORF">H7A79_0742</name>
</gene>
<dbReference type="Proteomes" id="UP000516412">
    <property type="component" value="Chromosome"/>
</dbReference>
<dbReference type="RefSeq" id="WP_187001132.1">
    <property type="nucleotide sequence ID" value="NZ_CP060414.2"/>
</dbReference>
<protein>
    <submittedName>
        <fullName evidence="1">Uncharacterized protein</fullName>
    </submittedName>
</protein>
<proteinExistence type="predicted"/>
<accession>A0A7H1M9F3</accession>